<dbReference type="Proteomes" id="UP000634229">
    <property type="component" value="Unassembled WGS sequence"/>
</dbReference>
<gene>
    <name evidence="1" type="ORF">JK363_03395</name>
</gene>
<dbReference type="EMBL" id="JAERRF010000002">
    <property type="protein sequence ID" value="MBL1095739.1"/>
    <property type="molecule type" value="Genomic_DNA"/>
</dbReference>
<accession>A0ABS1N730</accession>
<organism evidence="1 2">
    <name type="scientific">Streptomyces coffeae</name>
    <dbReference type="NCBI Taxonomy" id="621382"/>
    <lineage>
        <taxon>Bacteria</taxon>
        <taxon>Bacillati</taxon>
        <taxon>Actinomycetota</taxon>
        <taxon>Actinomycetes</taxon>
        <taxon>Kitasatosporales</taxon>
        <taxon>Streptomycetaceae</taxon>
        <taxon>Streptomyces</taxon>
    </lineage>
</organism>
<sequence length="213" mass="22587">MNMPFSSLNSHGRALAAALALVIIGAGTWWAITSARSEDAIRVPTRVCKDRISGREIAPLLPTKGDEIEEEEVGFTITGPGGSCQLKVGDQDALVVYSHGTEKSSRERIQSKGIPASLGDAYGYLSDEGEISLSISCASSAPVGDKDRLVVGTYASVVQSNVRASGEPNKSTKGLRALSAFTAQAARDLAQDWFKCPGADRLPDGPVTIHWER</sequence>
<evidence type="ECO:0000313" key="2">
    <source>
        <dbReference type="Proteomes" id="UP000634229"/>
    </source>
</evidence>
<name>A0ABS1N730_9ACTN</name>
<evidence type="ECO:0000313" key="1">
    <source>
        <dbReference type="EMBL" id="MBL1095739.1"/>
    </source>
</evidence>
<keyword evidence="2" id="KW-1185">Reference proteome</keyword>
<proteinExistence type="predicted"/>
<evidence type="ECO:0008006" key="3">
    <source>
        <dbReference type="Google" id="ProtNLM"/>
    </source>
</evidence>
<dbReference type="RefSeq" id="WP_201871261.1">
    <property type="nucleotide sequence ID" value="NZ_JAERRF010000002.1"/>
</dbReference>
<protein>
    <recommendedName>
        <fullName evidence="3">Serine/threonine protein kinase</fullName>
    </recommendedName>
</protein>
<reference evidence="1 2" key="1">
    <citation type="submission" date="2021-01" db="EMBL/GenBank/DDBJ databases">
        <title>WGS of actinomycetes isolated from Thailand.</title>
        <authorList>
            <person name="Thawai C."/>
        </authorList>
    </citation>
    <scope>NUCLEOTIDE SEQUENCE [LARGE SCALE GENOMIC DNA]</scope>
    <source>
        <strain evidence="1 2">CA1R205</strain>
    </source>
</reference>
<comment type="caution">
    <text evidence="1">The sequence shown here is derived from an EMBL/GenBank/DDBJ whole genome shotgun (WGS) entry which is preliminary data.</text>
</comment>